<feature type="binding site" evidence="4">
    <location>
        <position position="7"/>
    </location>
    <ligand>
        <name>a divalent metal cation</name>
        <dbReference type="ChEBI" id="CHEBI:60240"/>
        <label>1</label>
    </ligand>
</feature>
<accession>A0A1H2WPV0</accession>
<dbReference type="InterPro" id="IPR015991">
    <property type="entry name" value="TatD/YcfH-like"/>
</dbReference>
<dbReference type="InterPro" id="IPR018228">
    <property type="entry name" value="DNase_TatD-rel_CS"/>
</dbReference>
<dbReference type="NCBIfam" id="TIGR00010">
    <property type="entry name" value="YchF/TatD family DNA exonuclease"/>
    <property type="match status" value="1"/>
</dbReference>
<dbReference type="PANTHER" id="PTHR46124">
    <property type="entry name" value="D-AMINOACYL-TRNA DEACYLASE"/>
    <property type="match status" value="1"/>
</dbReference>
<dbReference type="PROSITE" id="PS01137">
    <property type="entry name" value="TATD_1"/>
    <property type="match status" value="1"/>
</dbReference>
<dbReference type="FunFam" id="3.20.20.140:FF:000005">
    <property type="entry name" value="TatD family hydrolase"/>
    <property type="match status" value="1"/>
</dbReference>
<dbReference type="Proteomes" id="UP000243778">
    <property type="component" value="Unassembled WGS sequence"/>
</dbReference>
<dbReference type="STRING" id="1007099.SAMN05216287_1607"/>
<dbReference type="PANTHER" id="PTHR46124:SF3">
    <property type="entry name" value="HYDROLASE"/>
    <property type="match status" value="1"/>
</dbReference>
<dbReference type="PIRSF" id="PIRSF005902">
    <property type="entry name" value="DNase_TatD"/>
    <property type="match status" value="1"/>
</dbReference>
<evidence type="ECO:0000313" key="5">
    <source>
        <dbReference type="EMBL" id="SDW82019.1"/>
    </source>
</evidence>
<dbReference type="Pfam" id="PF01026">
    <property type="entry name" value="TatD_DNase"/>
    <property type="match status" value="1"/>
</dbReference>
<keyword evidence="2 4" id="KW-0479">Metal-binding</keyword>
<feature type="binding site" evidence="4">
    <location>
        <position position="157"/>
    </location>
    <ligand>
        <name>a divalent metal cation</name>
        <dbReference type="ChEBI" id="CHEBI:60240"/>
        <label>2</label>
    </ligand>
</feature>
<dbReference type="SUPFAM" id="SSF51556">
    <property type="entry name" value="Metallo-dependent hydrolases"/>
    <property type="match status" value="1"/>
</dbReference>
<evidence type="ECO:0000313" key="6">
    <source>
        <dbReference type="Proteomes" id="UP000243778"/>
    </source>
</evidence>
<dbReference type="GO" id="GO:0005829">
    <property type="term" value="C:cytosol"/>
    <property type="evidence" value="ECO:0007669"/>
    <property type="project" value="TreeGrafter"/>
</dbReference>
<dbReference type="EMBL" id="FNNU01000002">
    <property type="protein sequence ID" value="SDW82019.1"/>
    <property type="molecule type" value="Genomic_DNA"/>
</dbReference>
<sequence>MRLIDTHNHLDFPPFDDDRAAVLERARARGVERQVIIGVYQAHWQRLWDLVGREPGLYATLGLHPAFLHRHRPAHLAELREWLQRLAGDDRLCAIGEVGLDYYIENPDKPRQQELFEAQLELANEFERPVLLHVRRAHAAVVATLKRLRPARGGIAHAFSGSYEEAREYIRLGFRLGLGGAGTWPQALRMHKVLRQLPLDSIVLETDAPDITPHAHAGERNSPEFLPDICVALAEIRGVSPEELAAASYRNSCELFGWEP</sequence>
<keyword evidence="3" id="KW-0378">Hydrolase</keyword>
<evidence type="ECO:0000256" key="2">
    <source>
        <dbReference type="ARBA" id="ARBA00022723"/>
    </source>
</evidence>
<comment type="similarity">
    <text evidence="1">Belongs to the metallo-dependent hydrolases superfamily. TatD-type hydrolase family.</text>
</comment>
<dbReference type="CDD" id="cd01310">
    <property type="entry name" value="TatD_DNAse"/>
    <property type="match status" value="1"/>
</dbReference>
<keyword evidence="6" id="KW-1185">Reference proteome</keyword>
<dbReference type="OrthoDB" id="9810005at2"/>
<dbReference type="GO" id="GO:0016788">
    <property type="term" value="F:hydrolase activity, acting on ester bonds"/>
    <property type="evidence" value="ECO:0007669"/>
    <property type="project" value="InterPro"/>
</dbReference>
<dbReference type="AlphaFoldDB" id="A0A1H2WPV0"/>
<dbReference type="RefSeq" id="WP_090226315.1">
    <property type="nucleotide sequence ID" value="NZ_FNNU01000002.1"/>
</dbReference>
<feature type="binding site" evidence="4">
    <location>
        <position position="133"/>
    </location>
    <ligand>
        <name>a divalent metal cation</name>
        <dbReference type="ChEBI" id="CHEBI:60240"/>
        <label>2</label>
    </ligand>
</feature>
<dbReference type="PROSITE" id="PS01091">
    <property type="entry name" value="TATD_3"/>
    <property type="match status" value="1"/>
</dbReference>
<evidence type="ECO:0000256" key="3">
    <source>
        <dbReference type="ARBA" id="ARBA00022801"/>
    </source>
</evidence>
<gene>
    <name evidence="5" type="ORF">SAMN05216287_1607</name>
</gene>
<organism evidence="5 6">
    <name type="scientific">Pseudomonas kuykendallii</name>
    <dbReference type="NCBI Taxonomy" id="1007099"/>
    <lineage>
        <taxon>Bacteria</taxon>
        <taxon>Pseudomonadati</taxon>
        <taxon>Pseudomonadota</taxon>
        <taxon>Gammaproteobacteria</taxon>
        <taxon>Pseudomonadales</taxon>
        <taxon>Pseudomonadaceae</taxon>
        <taxon>Pseudomonas</taxon>
    </lineage>
</organism>
<name>A0A1H2WPV0_9PSED</name>
<feature type="binding site" evidence="4">
    <location>
        <position position="9"/>
    </location>
    <ligand>
        <name>a divalent metal cation</name>
        <dbReference type="ChEBI" id="CHEBI:60240"/>
        <label>1</label>
    </ligand>
</feature>
<dbReference type="InterPro" id="IPR001130">
    <property type="entry name" value="TatD-like"/>
</dbReference>
<dbReference type="InterPro" id="IPR032466">
    <property type="entry name" value="Metal_Hydrolase"/>
</dbReference>
<proteinExistence type="inferred from homology"/>
<feature type="binding site" evidence="4">
    <location>
        <position position="207"/>
    </location>
    <ligand>
        <name>a divalent metal cation</name>
        <dbReference type="ChEBI" id="CHEBI:60240"/>
        <label>1</label>
    </ligand>
</feature>
<dbReference type="Gene3D" id="3.20.20.140">
    <property type="entry name" value="Metal-dependent hydrolases"/>
    <property type="match status" value="1"/>
</dbReference>
<dbReference type="GO" id="GO:0004536">
    <property type="term" value="F:DNA nuclease activity"/>
    <property type="evidence" value="ECO:0007669"/>
    <property type="project" value="InterPro"/>
</dbReference>
<reference evidence="6" key="1">
    <citation type="submission" date="2016-10" db="EMBL/GenBank/DDBJ databases">
        <authorList>
            <person name="Varghese N."/>
            <person name="Submissions S."/>
        </authorList>
    </citation>
    <scope>NUCLEOTIDE SEQUENCE [LARGE SCALE GENOMIC DNA]</scope>
    <source>
        <strain evidence="6">NRRL B-59562</strain>
    </source>
</reference>
<evidence type="ECO:0000256" key="1">
    <source>
        <dbReference type="ARBA" id="ARBA00009275"/>
    </source>
</evidence>
<evidence type="ECO:0000256" key="4">
    <source>
        <dbReference type="PIRSR" id="PIRSR005902-1"/>
    </source>
</evidence>
<dbReference type="GO" id="GO:0046872">
    <property type="term" value="F:metal ion binding"/>
    <property type="evidence" value="ECO:0007669"/>
    <property type="project" value="UniProtKB-KW"/>
</dbReference>
<protein>
    <submittedName>
        <fullName evidence="5">TatD DNase family protein</fullName>
    </submittedName>
</protein>
<feature type="binding site" evidence="4">
    <location>
        <position position="97"/>
    </location>
    <ligand>
        <name>a divalent metal cation</name>
        <dbReference type="ChEBI" id="CHEBI:60240"/>
        <label>1</label>
    </ligand>
</feature>